<name>A0ABN6SB88_9BIFI</name>
<proteinExistence type="predicted"/>
<keyword evidence="3" id="KW-1185">Reference proteome</keyword>
<evidence type="ECO:0000256" key="1">
    <source>
        <dbReference type="SAM" id="Phobius"/>
    </source>
</evidence>
<evidence type="ECO:0000313" key="2">
    <source>
        <dbReference type="EMBL" id="BDR52718.1"/>
    </source>
</evidence>
<gene>
    <name evidence="2" type="ORF">KIM372_06250</name>
</gene>
<evidence type="ECO:0000313" key="3">
    <source>
        <dbReference type="Proteomes" id="UP001321766"/>
    </source>
</evidence>
<keyword evidence="1" id="KW-1133">Transmembrane helix</keyword>
<feature type="transmembrane region" description="Helical" evidence="1">
    <location>
        <begin position="36"/>
        <end position="56"/>
    </location>
</feature>
<keyword evidence="1" id="KW-0472">Membrane</keyword>
<reference evidence="2 3" key="1">
    <citation type="journal article" date="2023" name="Microbiol. Spectr.">
        <title>Symbiosis of Carpenter Bees with Uncharacterized Lactic Acid Bacteria Showing NAD Auxotrophy.</title>
        <authorList>
            <person name="Kawasaki S."/>
            <person name="Ozawa K."/>
            <person name="Mori T."/>
            <person name="Yamamoto A."/>
            <person name="Ito M."/>
            <person name="Ohkuma M."/>
            <person name="Sakamoto M."/>
            <person name="Matsutani M."/>
        </authorList>
    </citation>
    <scope>NUCLEOTIDE SEQUENCE [LARGE SCALE GENOMIC DNA]</scope>
    <source>
        <strain evidence="2 3">Kim37-2</strain>
    </source>
</reference>
<feature type="transmembrane region" description="Helical" evidence="1">
    <location>
        <begin position="68"/>
        <end position="89"/>
    </location>
</feature>
<sequence length="121" mass="13908">MGYRLMDDAGPFRFRVDYEGFKQYFHGANDRYVRKLGLVGGVAAAPYGLIQLWNLIDFFRGGHPFDDFSDGVACVGMILLWLFFLCLLVRPVFLFVFRRGDVADFLGFWVLRGLRVWILGG</sequence>
<protein>
    <submittedName>
        <fullName evidence="2">Uncharacterized protein</fullName>
    </submittedName>
</protein>
<organism evidence="2 3">
    <name type="scientific">Bombiscardovia nodaiensis</name>
    <dbReference type="NCBI Taxonomy" id="2932181"/>
    <lineage>
        <taxon>Bacteria</taxon>
        <taxon>Bacillati</taxon>
        <taxon>Actinomycetota</taxon>
        <taxon>Actinomycetes</taxon>
        <taxon>Bifidobacteriales</taxon>
        <taxon>Bifidobacteriaceae</taxon>
        <taxon>Bombiscardovia</taxon>
    </lineage>
</organism>
<dbReference type="Proteomes" id="UP001321766">
    <property type="component" value="Chromosome"/>
</dbReference>
<dbReference type="EMBL" id="AP026798">
    <property type="protein sequence ID" value="BDR52718.1"/>
    <property type="molecule type" value="Genomic_DNA"/>
</dbReference>
<keyword evidence="1" id="KW-0812">Transmembrane</keyword>
<accession>A0ABN6SB88</accession>